<evidence type="ECO:0000256" key="2">
    <source>
        <dbReference type="ARBA" id="ARBA00011903"/>
    </source>
</evidence>
<keyword evidence="6" id="KW-0067">ATP-binding</keyword>
<evidence type="ECO:0000313" key="10">
    <source>
        <dbReference type="EMBL" id="BBK23527.1"/>
    </source>
</evidence>
<dbReference type="SUPFAM" id="SSF52540">
    <property type="entry name" value="P-loop containing nucleoside triphosphate hydrolases"/>
    <property type="match status" value="1"/>
</dbReference>
<evidence type="ECO:0000256" key="1">
    <source>
        <dbReference type="ARBA" id="ARBA00007316"/>
    </source>
</evidence>
<dbReference type="NCBIfam" id="TIGR01007">
    <property type="entry name" value="eps_fam"/>
    <property type="match status" value="1"/>
</dbReference>
<comment type="similarity">
    <text evidence="1">Belongs to the CpsD/CapB family.</text>
</comment>
<dbReference type="GO" id="GO:0004715">
    <property type="term" value="F:non-membrane spanning protein tyrosine kinase activity"/>
    <property type="evidence" value="ECO:0007669"/>
    <property type="project" value="UniProtKB-EC"/>
</dbReference>
<dbReference type="EC" id="2.7.10.2" evidence="2"/>
<reference evidence="11" key="1">
    <citation type="submission" date="2019-05" db="EMBL/GenBank/DDBJ databases">
        <title>Complete genome sequencing of Absiella argi strain JCM 30884.</title>
        <authorList>
            <person name="Sakamoto M."/>
            <person name="Murakami T."/>
            <person name="Mori H."/>
        </authorList>
    </citation>
    <scope>NUCLEOTIDE SEQUENCE [LARGE SCALE GENOMIC DNA]</scope>
    <source>
        <strain evidence="11">JCM 30884</strain>
    </source>
</reference>
<dbReference type="InterPro" id="IPR005702">
    <property type="entry name" value="Wzc-like_C"/>
</dbReference>
<dbReference type="InterPro" id="IPR027417">
    <property type="entry name" value="P-loop_NTPase"/>
</dbReference>
<evidence type="ECO:0000259" key="9">
    <source>
        <dbReference type="Pfam" id="PF13614"/>
    </source>
</evidence>
<gene>
    <name evidence="10" type="ORF">Aargi30884_24300</name>
</gene>
<dbReference type="GO" id="GO:0005524">
    <property type="term" value="F:ATP binding"/>
    <property type="evidence" value="ECO:0007669"/>
    <property type="project" value="UniProtKB-KW"/>
</dbReference>
<evidence type="ECO:0000256" key="4">
    <source>
        <dbReference type="ARBA" id="ARBA00022741"/>
    </source>
</evidence>
<dbReference type="GO" id="GO:0005886">
    <property type="term" value="C:plasma membrane"/>
    <property type="evidence" value="ECO:0007669"/>
    <property type="project" value="TreeGrafter"/>
</dbReference>
<accession>A0A6N4TLC6</accession>
<dbReference type="EMBL" id="AP019695">
    <property type="protein sequence ID" value="BBK23527.1"/>
    <property type="molecule type" value="Genomic_DNA"/>
</dbReference>
<evidence type="ECO:0000256" key="7">
    <source>
        <dbReference type="ARBA" id="ARBA00023137"/>
    </source>
</evidence>
<name>A0A6N4TLC6_9FIRM</name>
<evidence type="ECO:0000256" key="3">
    <source>
        <dbReference type="ARBA" id="ARBA00022679"/>
    </source>
</evidence>
<dbReference type="InterPro" id="IPR050445">
    <property type="entry name" value="Bact_polysacc_biosynth/exp"/>
</dbReference>
<protein>
    <recommendedName>
        <fullName evidence="2">non-specific protein-tyrosine kinase</fullName>
        <ecNumber evidence="2">2.7.10.2</ecNumber>
    </recommendedName>
</protein>
<dbReference type="Gene3D" id="3.40.50.300">
    <property type="entry name" value="P-loop containing nucleotide triphosphate hydrolases"/>
    <property type="match status" value="1"/>
</dbReference>
<dbReference type="InterPro" id="IPR025669">
    <property type="entry name" value="AAA_dom"/>
</dbReference>
<organism evidence="10 11">
    <name type="scientific">Amedibacterium intestinale</name>
    <dbReference type="NCBI Taxonomy" id="2583452"/>
    <lineage>
        <taxon>Bacteria</taxon>
        <taxon>Bacillati</taxon>
        <taxon>Bacillota</taxon>
        <taxon>Erysipelotrichia</taxon>
        <taxon>Erysipelotrichales</taxon>
        <taxon>Erysipelotrichaceae</taxon>
        <taxon>Amedibacterium</taxon>
    </lineage>
</organism>
<evidence type="ECO:0000313" key="11">
    <source>
        <dbReference type="Proteomes" id="UP000464754"/>
    </source>
</evidence>
<keyword evidence="7" id="KW-0829">Tyrosine-protein kinase</keyword>
<dbReference type="Pfam" id="PF13614">
    <property type="entry name" value="AAA_31"/>
    <property type="match status" value="1"/>
</dbReference>
<dbReference type="PANTHER" id="PTHR32309:SF13">
    <property type="entry name" value="FERRIC ENTEROBACTIN TRANSPORT PROTEIN FEPE"/>
    <property type="match status" value="1"/>
</dbReference>
<dbReference type="PANTHER" id="PTHR32309">
    <property type="entry name" value="TYROSINE-PROTEIN KINASE"/>
    <property type="match status" value="1"/>
</dbReference>
<comment type="catalytic activity">
    <reaction evidence="8">
        <text>L-tyrosyl-[protein] + ATP = O-phospho-L-tyrosyl-[protein] + ADP + H(+)</text>
        <dbReference type="Rhea" id="RHEA:10596"/>
        <dbReference type="Rhea" id="RHEA-COMP:10136"/>
        <dbReference type="Rhea" id="RHEA-COMP:20101"/>
        <dbReference type="ChEBI" id="CHEBI:15378"/>
        <dbReference type="ChEBI" id="CHEBI:30616"/>
        <dbReference type="ChEBI" id="CHEBI:46858"/>
        <dbReference type="ChEBI" id="CHEBI:61978"/>
        <dbReference type="ChEBI" id="CHEBI:456216"/>
        <dbReference type="EC" id="2.7.10.2"/>
    </reaction>
</comment>
<dbReference type="CDD" id="cd05387">
    <property type="entry name" value="BY-kinase"/>
    <property type="match status" value="1"/>
</dbReference>
<keyword evidence="4" id="KW-0547">Nucleotide-binding</keyword>
<dbReference type="AlphaFoldDB" id="A0A6N4TLC6"/>
<feature type="domain" description="AAA" evidence="9">
    <location>
        <begin position="46"/>
        <end position="172"/>
    </location>
</feature>
<evidence type="ECO:0000256" key="5">
    <source>
        <dbReference type="ARBA" id="ARBA00022777"/>
    </source>
</evidence>
<evidence type="ECO:0000256" key="8">
    <source>
        <dbReference type="ARBA" id="ARBA00051245"/>
    </source>
</evidence>
<dbReference type="KEGG" id="aarg:Aargi30884_24300"/>
<keyword evidence="5 10" id="KW-0418">Kinase</keyword>
<keyword evidence="3" id="KW-0808">Transferase</keyword>
<keyword evidence="11" id="KW-1185">Reference proteome</keyword>
<evidence type="ECO:0000256" key="6">
    <source>
        <dbReference type="ARBA" id="ARBA00022840"/>
    </source>
</evidence>
<dbReference type="Proteomes" id="UP000464754">
    <property type="component" value="Chromosome"/>
</dbReference>
<proteinExistence type="inferred from homology"/>
<dbReference type="RefSeq" id="WP_163052342.1">
    <property type="nucleotide sequence ID" value="NZ_AP019695.1"/>
</dbReference>
<sequence>MERKVAPKRSDNKKRRKQSQFDYMEVYRQLRTNIEYSSFNKDIKVVNITSSNPAEGKSSVASNLAMVAVAKYKKVLLIDCDLRKPVQHKIFKASNKLGVSNLMKNMNELDIDNEAYFHKFKDSSSEGKLYLLTSGKAVPNPQELLASERFKEMIDRFREKFDYIVIDCPPLNAVADAVPVSSIADGTVFVTSARDTDKRDAKNALTMLQRSGANVLGCVLTKVDTTNRSYYSYYGNYE</sequence>